<dbReference type="RefSeq" id="WP_284233674.1">
    <property type="nucleotide sequence ID" value="NZ_BSUL01000001.1"/>
</dbReference>
<name>A0AA37UFQ6_9MICO</name>
<evidence type="ECO:0000313" key="4">
    <source>
        <dbReference type="Proteomes" id="UP001157160"/>
    </source>
</evidence>
<keyword evidence="2" id="KW-0812">Transmembrane</keyword>
<dbReference type="Proteomes" id="UP001157160">
    <property type="component" value="Unassembled WGS sequence"/>
</dbReference>
<evidence type="ECO:0000313" key="3">
    <source>
        <dbReference type="EMBL" id="GMA29499.1"/>
    </source>
</evidence>
<accession>A0AA37UFQ6</accession>
<sequence>MSTPDPSPAPDQDRVPETGIDNGQDLSTRSGSSPLPILLGGLGVVVAIVLSLIGLSLSR</sequence>
<dbReference type="EMBL" id="BSUL01000001">
    <property type="protein sequence ID" value="GMA29499.1"/>
    <property type="molecule type" value="Genomic_DNA"/>
</dbReference>
<feature type="transmembrane region" description="Helical" evidence="2">
    <location>
        <begin position="35"/>
        <end position="57"/>
    </location>
</feature>
<keyword evidence="2" id="KW-0472">Membrane</keyword>
<protein>
    <submittedName>
        <fullName evidence="3">Uncharacterized protein</fullName>
    </submittedName>
</protein>
<proteinExistence type="predicted"/>
<evidence type="ECO:0000256" key="2">
    <source>
        <dbReference type="SAM" id="Phobius"/>
    </source>
</evidence>
<organism evidence="3 4">
    <name type="scientific">Arenivirga flava</name>
    <dbReference type="NCBI Taxonomy" id="1930060"/>
    <lineage>
        <taxon>Bacteria</taxon>
        <taxon>Bacillati</taxon>
        <taxon>Actinomycetota</taxon>
        <taxon>Actinomycetes</taxon>
        <taxon>Micrococcales</taxon>
        <taxon>Microbacteriaceae</taxon>
        <taxon>Arenivirga</taxon>
    </lineage>
</organism>
<dbReference type="AlphaFoldDB" id="A0AA37UFQ6"/>
<evidence type="ECO:0000256" key="1">
    <source>
        <dbReference type="SAM" id="MobiDB-lite"/>
    </source>
</evidence>
<keyword evidence="4" id="KW-1185">Reference proteome</keyword>
<reference evidence="3 4" key="1">
    <citation type="journal article" date="2014" name="Int. J. Syst. Evol. Microbiol.">
        <title>Complete genome sequence of Corynebacterium casei LMG S-19264T (=DSM 44701T), isolated from a smear-ripened cheese.</title>
        <authorList>
            <consortium name="US DOE Joint Genome Institute (JGI-PGF)"/>
            <person name="Walter F."/>
            <person name="Albersmeier A."/>
            <person name="Kalinowski J."/>
            <person name="Ruckert C."/>
        </authorList>
    </citation>
    <scope>NUCLEOTIDE SEQUENCE [LARGE SCALE GENOMIC DNA]</scope>
    <source>
        <strain evidence="3 4">NBRC 112289</strain>
    </source>
</reference>
<comment type="caution">
    <text evidence="3">The sequence shown here is derived from an EMBL/GenBank/DDBJ whole genome shotgun (WGS) entry which is preliminary data.</text>
</comment>
<gene>
    <name evidence="3" type="ORF">GCM10025874_27520</name>
</gene>
<feature type="region of interest" description="Disordered" evidence="1">
    <location>
        <begin position="1"/>
        <end position="32"/>
    </location>
</feature>
<keyword evidence="2" id="KW-1133">Transmembrane helix</keyword>